<accession>A0ABU4HLL4</accession>
<dbReference type="Pfam" id="PF13365">
    <property type="entry name" value="Trypsin_2"/>
    <property type="match status" value="1"/>
</dbReference>
<dbReference type="InterPro" id="IPR003825">
    <property type="entry name" value="Colicin-V_CvpA"/>
</dbReference>
<organism evidence="6 7">
    <name type="scientific">Conexibacter stalactiti</name>
    <dbReference type="NCBI Taxonomy" id="1940611"/>
    <lineage>
        <taxon>Bacteria</taxon>
        <taxon>Bacillati</taxon>
        <taxon>Actinomycetota</taxon>
        <taxon>Thermoleophilia</taxon>
        <taxon>Solirubrobacterales</taxon>
        <taxon>Conexibacteraceae</taxon>
        <taxon>Conexibacter</taxon>
    </lineage>
</organism>
<reference evidence="7" key="1">
    <citation type="submission" date="2023-07" db="EMBL/GenBank/DDBJ databases">
        <title>Conexibacter stalactiti sp. nov., isolated from stalactites in a lava cave and emended description of the genus Conexibacter.</title>
        <authorList>
            <person name="Lee S.D."/>
        </authorList>
    </citation>
    <scope>NUCLEOTIDE SEQUENCE [LARGE SCALE GENOMIC DNA]</scope>
    <source>
        <strain evidence="7">KCTC 39840</strain>
    </source>
</reference>
<feature type="transmembrane region" description="Helical" evidence="5">
    <location>
        <begin position="31"/>
        <end position="49"/>
    </location>
</feature>
<keyword evidence="6" id="KW-0378">Hydrolase</keyword>
<dbReference type="InterPro" id="IPR009003">
    <property type="entry name" value="Peptidase_S1_PA"/>
</dbReference>
<keyword evidence="7" id="KW-1185">Reference proteome</keyword>
<dbReference type="Gene3D" id="2.40.10.10">
    <property type="entry name" value="Trypsin-like serine proteases"/>
    <property type="match status" value="2"/>
</dbReference>
<dbReference type="InterPro" id="IPR001940">
    <property type="entry name" value="Peptidase_S1C"/>
</dbReference>
<protein>
    <submittedName>
        <fullName evidence="6">MarP family serine protease</fullName>
        <ecNumber evidence="6">3.4.21.-</ecNumber>
    </submittedName>
</protein>
<sequence>MTTIDWVIVGLVALFAFFGWMRGFIVGALSLAGFGLGAVLGARVGPLLLPDGSHSPYAALFALAGALLVGGLLSSGLETLGMKLRRVLRVPGLGVLDGALGALLTAAVALGLVWIAGAVVLQTPGIRDLRAEVQRSAVLRRLNEALPPSGPILNALARFDPLPTLQGPGADVEPPSREVLDRPGVRAAAPSVVRILGSACGLGVEGSGWAAGDGLVVTNAHVVAGQEDTIVQEGGDEPSLDASVVHFDARNDVAVLRVPSLDAPGLALADTPRSGTAGAILGYPLNGPFDVRAARIGRTRTVLSDDAYGNGPLQRSMTTLRGTVRSGNSGGPVVDAGGRVLTTVFAATTSGEPGGYGVPNAIVADALAQARRGATVSSGPCAR</sequence>
<gene>
    <name evidence="6" type="ORF">R7226_07635</name>
</gene>
<comment type="caution">
    <text evidence="6">The sequence shown here is derived from an EMBL/GenBank/DDBJ whole genome shotgun (WGS) entry which is preliminary data.</text>
</comment>
<feature type="transmembrane region" description="Helical" evidence="5">
    <location>
        <begin position="55"/>
        <end position="77"/>
    </location>
</feature>
<dbReference type="EMBL" id="JAWSTH010000013">
    <property type="protein sequence ID" value="MDW5594201.1"/>
    <property type="molecule type" value="Genomic_DNA"/>
</dbReference>
<keyword evidence="6" id="KW-0645">Protease</keyword>
<keyword evidence="2 5" id="KW-0812">Transmembrane</keyword>
<dbReference type="EC" id="3.4.21.-" evidence="6"/>
<dbReference type="Proteomes" id="UP001284601">
    <property type="component" value="Unassembled WGS sequence"/>
</dbReference>
<dbReference type="InterPro" id="IPR047680">
    <property type="entry name" value="MarP-like"/>
</dbReference>
<dbReference type="Pfam" id="PF02674">
    <property type="entry name" value="Colicin_V"/>
    <property type="match status" value="1"/>
</dbReference>
<dbReference type="GO" id="GO:0006508">
    <property type="term" value="P:proteolysis"/>
    <property type="evidence" value="ECO:0007669"/>
    <property type="project" value="UniProtKB-KW"/>
</dbReference>
<dbReference type="InterPro" id="IPR043504">
    <property type="entry name" value="Peptidase_S1_PA_chymotrypsin"/>
</dbReference>
<evidence type="ECO:0000256" key="2">
    <source>
        <dbReference type="ARBA" id="ARBA00022692"/>
    </source>
</evidence>
<name>A0ABU4HLL4_9ACTN</name>
<evidence type="ECO:0000256" key="1">
    <source>
        <dbReference type="ARBA" id="ARBA00004141"/>
    </source>
</evidence>
<evidence type="ECO:0000313" key="6">
    <source>
        <dbReference type="EMBL" id="MDW5594201.1"/>
    </source>
</evidence>
<evidence type="ECO:0000256" key="3">
    <source>
        <dbReference type="ARBA" id="ARBA00022989"/>
    </source>
</evidence>
<dbReference type="GO" id="GO:0008233">
    <property type="term" value="F:peptidase activity"/>
    <property type="evidence" value="ECO:0007669"/>
    <property type="project" value="UniProtKB-KW"/>
</dbReference>
<feature type="transmembrane region" description="Helical" evidence="5">
    <location>
        <begin position="6"/>
        <end position="24"/>
    </location>
</feature>
<dbReference type="PANTHER" id="PTHR43019">
    <property type="entry name" value="SERINE ENDOPROTEASE DEGS"/>
    <property type="match status" value="1"/>
</dbReference>
<keyword evidence="3 5" id="KW-1133">Transmembrane helix</keyword>
<comment type="subcellular location">
    <subcellularLocation>
        <location evidence="1">Membrane</location>
        <topology evidence="1">Multi-pass membrane protein</topology>
    </subcellularLocation>
</comment>
<dbReference type="NCBIfam" id="NF033740">
    <property type="entry name" value="MarP_fam_protase"/>
    <property type="match status" value="1"/>
</dbReference>
<keyword evidence="4 5" id="KW-0472">Membrane</keyword>
<evidence type="ECO:0000313" key="7">
    <source>
        <dbReference type="Proteomes" id="UP001284601"/>
    </source>
</evidence>
<dbReference type="RefSeq" id="WP_318596460.1">
    <property type="nucleotide sequence ID" value="NZ_JAWSTH010000013.1"/>
</dbReference>
<dbReference type="PRINTS" id="PR00834">
    <property type="entry name" value="PROTEASES2C"/>
</dbReference>
<evidence type="ECO:0000256" key="5">
    <source>
        <dbReference type="SAM" id="Phobius"/>
    </source>
</evidence>
<dbReference type="PANTHER" id="PTHR43019:SF23">
    <property type="entry name" value="PROTEASE DO-LIKE 5, CHLOROPLASTIC"/>
    <property type="match status" value="1"/>
</dbReference>
<feature type="transmembrane region" description="Helical" evidence="5">
    <location>
        <begin position="98"/>
        <end position="121"/>
    </location>
</feature>
<proteinExistence type="predicted"/>
<evidence type="ECO:0000256" key="4">
    <source>
        <dbReference type="ARBA" id="ARBA00023136"/>
    </source>
</evidence>
<dbReference type="SUPFAM" id="SSF50494">
    <property type="entry name" value="Trypsin-like serine proteases"/>
    <property type="match status" value="1"/>
</dbReference>